<dbReference type="Gene3D" id="3.30.2310.20">
    <property type="entry name" value="RelE-like"/>
    <property type="match status" value="1"/>
</dbReference>
<dbReference type="KEGG" id="ans:ArsFIN_45010"/>
<dbReference type="EMBL" id="CP123527">
    <property type="protein sequence ID" value="WGM08498.1"/>
    <property type="molecule type" value="Genomic_DNA"/>
</dbReference>
<gene>
    <name evidence="4" type="primary">relG_2</name>
    <name evidence="3" type="synonym">relG_1</name>
    <name evidence="5" type="synonym">relG_3</name>
    <name evidence="3" type="ORF">ArsFIN_45010</name>
    <name evidence="4" type="ORF">ArsFIN_46380</name>
    <name evidence="5" type="ORF">ArsFIN_47050</name>
    <name evidence="6" type="ORF">QE210_18425</name>
    <name evidence="7" type="ORF">QE210_20175</name>
    <name evidence="8" type="ORF">QE258_24125</name>
</gene>
<dbReference type="Proteomes" id="UP000295134">
    <property type="component" value="Plasmid pArsFIN4"/>
</dbReference>
<dbReference type="PANTHER" id="PTHR35601">
    <property type="entry name" value="TOXIN RELE"/>
    <property type="match status" value="1"/>
</dbReference>
<dbReference type="InterPro" id="IPR035093">
    <property type="entry name" value="RelE/ParE_toxin_dom_sf"/>
</dbReference>
<name>A0A4P7L024_9GAMM</name>
<evidence type="ECO:0000313" key="6">
    <source>
        <dbReference type="EMBL" id="WGM03499.1"/>
    </source>
</evidence>
<keyword evidence="10" id="KW-1185">Reference proteome</keyword>
<dbReference type="InterPro" id="IPR007712">
    <property type="entry name" value="RelE/ParE_toxin"/>
</dbReference>
<dbReference type="RefSeq" id="WP_026824133.1">
    <property type="nucleotide sequence ID" value="NZ_CP123554.1"/>
</dbReference>
<dbReference type="Pfam" id="PF05016">
    <property type="entry name" value="ParE_toxin"/>
    <property type="match status" value="1"/>
</dbReference>
<evidence type="ECO:0000313" key="11">
    <source>
        <dbReference type="Proteomes" id="UP001177595"/>
    </source>
</evidence>
<dbReference type="EMBL" id="CP123506">
    <property type="protein sequence ID" value="WGM03499.1"/>
    <property type="molecule type" value="Genomic_DNA"/>
</dbReference>
<geneLocation type="plasmid" evidence="3">
    <name>pArsFIN3</name>
</geneLocation>
<evidence type="ECO:0000256" key="2">
    <source>
        <dbReference type="ARBA" id="ARBA00022649"/>
    </source>
</evidence>
<dbReference type="SUPFAM" id="SSF143011">
    <property type="entry name" value="RelE-like"/>
    <property type="match status" value="1"/>
</dbReference>
<keyword evidence="2" id="KW-1277">Toxin-antitoxin system</keyword>
<proteinExistence type="inferred from homology"/>
<geneLocation type="plasmid" evidence="8 10">
    <name>paNv_CAN4</name>
</geneLocation>
<evidence type="ECO:0000313" key="4">
    <source>
        <dbReference type="EMBL" id="QBY46027.1"/>
    </source>
</evidence>
<dbReference type="EMBL" id="CP038616">
    <property type="protein sequence ID" value="QBY46027.1"/>
    <property type="molecule type" value="Genomic_DNA"/>
</dbReference>
<dbReference type="EMBL" id="CP038616">
    <property type="protein sequence ID" value="QBY46094.1"/>
    <property type="molecule type" value="Genomic_DNA"/>
</dbReference>
<reference evidence="6" key="2">
    <citation type="submission" date="2023-04" db="EMBL/GenBank/DDBJ databases">
        <title>Genome dynamics across the evolutionary transition to endosymbiosis.</title>
        <authorList>
            <person name="Siozios S."/>
            <person name="Nadal-Jimenez P."/>
            <person name="Azagi T."/>
            <person name="Sprong H."/>
            <person name="Frost C.L."/>
            <person name="Parratt S.R."/>
            <person name="Taylor G."/>
            <person name="Brettell L."/>
            <person name="Lew K.C."/>
            <person name="Croft L."/>
            <person name="King K.C."/>
            <person name="Brockhurst M.A."/>
            <person name="Hypsa V."/>
            <person name="Novakova E."/>
            <person name="Darby A.C."/>
            <person name="Hurst G.D.D."/>
        </authorList>
    </citation>
    <scope>NUCLEOTIDE SEQUENCE</scope>
    <source>
        <strain evidence="8">ANv_CAN</strain>
        <strain evidence="6">APv</strain>
        <plasmid evidence="8">paNv_CAN4</plasmid>
        <plasmid evidence="6">paPv2</plasmid>
        <plasmid evidence="7">paPv6</plasmid>
    </source>
</reference>
<sequence length="88" mass="10492">MMYTVKYHKNIVKTLKGISKSDQLFILSWINKNLINTKNPRIYGKSLNGEKKGLWRYRVGNYRIVVNIQDKELIILIIDIGHRKDIYR</sequence>
<evidence type="ECO:0000313" key="7">
    <source>
        <dbReference type="EMBL" id="WGM03804.1"/>
    </source>
</evidence>
<evidence type="ECO:0000313" key="10">
    <source>
        <dbReference type="Proteomes" id="UP001177592"/>
    </source>
</evidence>
<dbReference type="EMBL" id="CP123510">
    <property type="protein sequence ID" value="WGM03804.1"/>
    <property type="molecule type" value="Genomic_DNA"/>
</dbReference>
<geneLocation type="plasmid" evidence="4">
    <name>pArsFIN4</name>
</geneLocation>
<geneLocation type="plasmid" evidence="9">
    <name>parsfin4</name>
</geneLocation>
<geneLocation type="plasmid" evidence="9">
    <name>parsfin3</name>
</geneLocation>
<dbReference type="Proteomes" id="UP001177595">
    <property type="component" value="Plasmid paPv2"/>
</dbReference>
<organism evidence="4 9">
    <name type="scientific">Arsenophonus nasoniae</name>
    <name type="common">son-killer infecting Nasonia vitripennis</name>
    <dbReference type="NCBI Taxonomy" id="638"/>
    <lineage>
        <taxon>Bacteria</taxon>
        <taxon>Pseudomonadati</taxon>
        <taxon>Pseudomonadota</taxon>
        <taxon>Gammaproteobacteria</taxon>
        <taxon>Enterobacterales</taxon>
        <taxon>Morganellaceae</taxon>
        <taxon>Arsenophonus</taxon>
    </lineage>
</organism>
<keyword evidence="4" id="KW-0614">Plasmid</keyword>
<evidence type="ECO:0000313" key="5">
    <source>
        <dbReference type="EMBL" id="QBY46094.1"/>
    </source>
</evidence>
<evidence type="ECO:0000313" key="8">
    <source>
        <dbReference type="EMBL" id="WGM08498.1"/>
    </source>
</evidence>
<evidence type="ECO:0000313" key="3">
    <source>
        <dbReference type="EMBL" id="QBY45890.1"/>
    </source>
</evidence>
<dbReference type="NCBIfam" id="TIGR02385">
    <property type="entry name" value="RelE_StbE"/>
    <property type="match status" value="1"/>
</dbReference>
<dbReference type="EMBL" id="CP038615">
    <property type="protein sequence ID" value="QBY45890.1"/>
    <property type="molecule type" value="Genomic_DNA"/>
</dbReference>
<evidence type="ECO:0000256" key="1">
    <source>
        <dbReference type="ARBA" id="ARBA00006226"/>
    </source>
</evidence>
<dbReference type="PANTHER" id="PTHR35601:SF1">
    <property type="entry name" value="TOXIN RELE"/>
    <property type="match status" value="1"/>
</dbReference>
<accession>A0A4P7L024</accession>
<reference evidence="4 9" key="1">
    <citation type="submission" date="2019-03" db="EMBL/GenBank/DDBJ databases">
        <title>Long-read sequencing reveals hyperdense prophage content in a complex bacterial symbiont genome.</title>
        <authorList>
            <person name="Frost C.L."/>
            <person name="Siozios S."/>
            <person name="Nadal-Jimenez P."/>
            <person name="Brockhurst M.A."/>
            <person name="King K.C."/>
            <person name="Darby A.C."/>
            <person name="Hurst G.D.D."/>
        </authorList>
    </citation>
    <scope>NUCLEOTIDE SEQUENCE [LARGE SCALE GENOMIC DNA]</scope>
    <source>
        <strain evidence="4 9">FIN</strain>
        <plasmid evidence="9">parsfin3</plasmid>
        <plasmid evidence="3">pArsFIN3</plasmid>
        <plasmid evidence="9">parsfin4</plasmid>
        <plasmid evidence="4">pArsFIN4</plasmid>
    </source>
</reference>
<dbReference type="KEGG" id="ans:ArsFIN_47050"/>
<geneLocation type="plasmid" evidence="7 11">
    <name>paPv6</name>
</geneLocation>
<evidence type="ECO:0000313" key="9">
    <source>
        <dbReference type="Proteomes" id="UP000295134"/>
    </source>
</evidence>
<protein>
    <submittedName>
        <fullName evidence="4">Toxin RelG</fullName>
        <ecNumber evidence="4">3.1.-.-</ecNumber>
    </submittedName>
    <submittedName>
        <fullName evidence="6">Type II toxin-antitoxin system RelE/ParE family toxin</fullName>
    </submittedName>
</protein>
<comment type="similarity">
    <text evidence="1">Belongs to the RelE toxin family.</text>
</comment>
<geneLocation type="plasmid" evidence="6 11">
    <name>paPv2</name>
</geneLocation>
<dbReference type="AlphaFoldDB" id="A0A4P7L024"/>
<dbReference type="GO" id="GO:0016787">
    <property type="term" value="F:hydrolase activity"/>
    <property type="evidence" value="ECO:0007669"/>
    <property type="project" value="UniProtKB-KW"/>
</dbReference>
<dbReference type="Proteomes" id="UP000295134">
    <property type="component" value="Plasmid pArsFIN3"/>
</dbReference>
<dbReference type="Proteomes" id="UP001177595">
    <property type="component" value="Plasmid paPv6"/>
</dbReference>
<keyword evidence="4" id="KW-0378">Hydrolase</keyword>
<dbReference type="EC" id="3.1.-.-" evidence="4"/>
<dbReference type="Proteomes" id="UP001177592">
    <property type="component" value="Plasmid paNv_CAN4"/>
</dbReference>
<dbReference type="KEGG" id="ans:ArsFIN_46380"/>